<dbReference type="KEGG" id="hhy:Halhy_3959"/>
<gene>
    <name evidence="1" type="ordered locus">Halhy_3959</name>
</gene>
<name>F4L4D8_HALH1</name>
<dbReference type="AlphaFoldDB" id="F4L4D8"/>
<accession>F4L4D8</accession>
<evidence type="ECO:0008006" key="3">
    <source>
        <dbReference type="Google" id="ProtNLM"/>
    </source>
</evidence>
<keyword evidence="2" id="KW-1185">Reference proteome</keyword>
<organism evidence="1 2">
    <name type="scientific">Haliscomenobacter hydrossis (strain ATCC 27775 / DSM 1100 / LMG 10767 / O)</name>
    <dbReference type="NCBI Taxonomy" id="760192"/>
    <lineage>
        <taxon>Bacteria</taxon>
        <taxon>Pseudomonadati</taxon>
        <taxon>Bacteroidota</taxon>
        <taxon>Saprospiria</taxon>
        <taxon>Saprospirales</taxon>
        <taxon>Haliscomenobacteraceae</taxon>
        <taxon>Haliscomenobacter</taxon>
    </lineage>
</organism>
<dbReference type="Proteomes" id="UP000008461">
    <property type="component" value="Chromosome"/>
</dbReference>
<protein>
    <recommendedName>
        <fullName evidence="3">HD domain-containing protein</fullName>
    </recommendedName>
</protein>
<dbReference type="eggNOG" id="ENOG5032XCY">
    <property type="taxonomic scope" value="Bacteria"/>
</dbReference>
<sequence>MVGIHYGMKEHERNKVDYHLELKPENGLELALLEDPEFLEGLDWGLPRYGHPEGEVYRHIAEVLGNIDKIKLDPEARRILRVIAYAHDTFKHIEHKGKPRDWSRHHSVLAAQYLAKHTDNKTILDITELHDEAYYSWRMEYLYHQHEEGQARLQKLLHRIGDNIQLYYLFFKCDTRTGDKTQAPVKWFEQTIKNIEIVEF</sequence>
<dbReference type="SUPFAM" id="SSF109604">
    <property type="entry name" value="HD-domain/PDEase-like"/>
    <property type="match status" value="1"/>
</dbReference>
<proteinExistence type="predicted"/>
<dbReference type="HOGENOM" id="CLU_1364616_0_0_10"/>
<evidence type="ECO:0000313" key="2">
    <source>
        <dbReference type="Proteomes" id="UP000008461"/>
    </source>
</evidence>
<reference evidence="1 2" key="1">
    <citation type="journal article" date="2011" name="Stand. Genomic Sci.">
        <title>Complete genome sequence of Haliscomenobacter hydrossis type strain (O).</title>
        <authorList>
            <consortium name="US DOE Joint Genome Institute (JGI-PGF)"/>
            <person name="Daligault H."/>
            <person name="Lapidus A."/>
            <person name="Zeytun A."/>
            <person name="Nolan M."/>
            <person name="Lucas S."/>
            <person name="Del Rio T.G."/>
            <person name="Tice H."/>
            <person name="Cheng J.F."/>
            <person name="Tapia R."/>
            <person name="Han C."/>
            <person name="Goodwin L."/>
            <person name="Pitluck S."/>
            <person name="Liolios K."/>
            <person name="Pagani I."/>
            <person name="Ivanova N."/>
            <person name="Huntemann M."/>
            <person name="Mavromatis K."/>
            <person name="Mikhailova N."/>
            <person name="Pati A."/>
            <person name="Chen A."/>
            <person name="Palaniappan K."/>
            <person name="Land M."/>
            <person name="Hauser L."/>
            <person name="Brambilla E.M."/>
            <person name="Rohde M."/>
            <person name="Verbarg S."/>
            <person name="Goker M."/>
            <person name="Bristow J."/>
            <person name="Eisen J.A."/>
            <person name="Markowitz V."/>
            <person name="Hugenholtz P."/>
            <person name="Kyrpides N.C."/>
            <person name="Klenk H.P."/>
            <person name="Woyke T."/>
        </authorList>
    </citation>
    <scope>NUCLEOTIDE SEQUENCE [LARGE SCALE GENOMIC DNA]</scope>
    <source>
        <strain evidence="2">ATCC 27775 / DSM 1100 / LMG 10767 / O</strain>
    </source>
</reference>
<dbReference type="EMBL" id="CP002691">
    <property type="protein sequence ID" value="AEE51807.1"/>
    <property type="molecule type" value="Genomic_DNA"/>
</dbReference>
<reference key="2">
    <citation type="submission" date="2011-04" db="EMBL/GenBank/DDBJ databases">
        <title>Complete sequence of chromosome of Haliscomenobacter hydrossis DSM 1100.</title>
        <authorList>
            <consortium name="US DOE Joint Genome Institute (JGI-PGF)"/>
            <person name="Lucas S."/>
            <person name="Han J."/>
            <person name="Lapidus A."/>
            <person name="Bruce D."/>
            <person name="Goodwin L."/>
            <person name="Pitluck S."/>
            <person name="Peters L."/>
            <person name="Kyrpides N."/>
            <person name="Mavromatis K."/>
            <person name="Ivanova N."/>
            <person name="Ovchinnikova G."/>
            <person name="Pagani I."/>
            <person name="Daligault H."/>
            <person name="Detter J.C."/>
            <person name="Han C."/>
            <person name="Land M."/>
            <person name="Hauser L."/>
            <person name="Markowitz V."/>
            <person name="Cheng J.-F."/>
            <person name="Hugenholtz P."/>
            <person name="Woyke T."/>
            <person name="Wu D."/>
            <person name="Verbarg S."/>
            <person name="Frueling A."/>
            <person name="Brambilla E."/>
            <person name="Klenk H.-P."/>
            <person name="Eisen J.A."/>
        </authorList>
    </citation>
    <scope>NUCLEOTIDE SEQUENCE</scope>
    <source>
        <strain>DSM 1100</strain>
    </source>
</reference>
<dbReference type="STRING" id="760192.Halhy_3959"/>
<evidence type="ECO:0000313" key="1">
    <source>
        <dbReference type="EMBL" id="AEE51807.1"/>
    </source>
</evidence>
<dbReference type="RefSeq" id="WP_013766345.1">
    <property type="nucleotide sequence ID" value="NC_015510.1"/>
</dbReference>